<evidence type="ECO:0000313" key="2">
    <source>
        <dbReference type="EMBL" id="GJS87203.1"/>
    </source>
</evidence>
<sequence length="73" mass="8077">MGGPVGDPNKMLLAWMKFSYKLKVTLGTMVLPLGSLKIRMVALLFKFQKAQQTVEKLSMDKLVVIGGDDSNTF</sequence>
<accession>A0ABQ4ZEF3</accession>
<dbReference type="Pfam" id="PF14381">
    <property type="entry name" value="EDR1_CTR1_ARMC3_pept"/>
    <property type="match status" value="1"/>
</dbReference>
<organism evidence="2 3">
    <name type="scientific">Tanacetum coccineum</name>
    <dbReference type="NCBI Taxonomy" id="301880"/>
    <lineage>
        <taxon>Eukaryota</taxon>
        <taxon>Viridiplantae</taxon>
        <taxon>Streptophyta</taxon>
        <taxon>Embryophyta</taxon>
        <taxon>Tracheophyta</taxon>
        <taxon>Spermatophyta</taxon>
        <taxon>Magnoliopsida</taxon>
        <taxon>eudicotyledons</taxon>
        <taxon>Gunneridae</taxon>
        <taxon>Pentapetalae</taxon>
        <taxon>asterids</taxon>
        <taxon>campanulids</taxon>
        <taxon>Asterales</taxon>
        <taxon>Asteraceae</taxon>
        <taxon>Asteroideae</taxon>
        <taxon>Anthemideae</taxon>
        <taxon>Anthemidinae</taxon>
        <taxon>Tanacetum</taxon>
    </lineage>
</organism>
<keyword evidence="2" id="KW-0808">Transferase</keyword>
<reference evidence="2" key="1">
    <citation type="journal article" date="2022" name="Int. J. Mol. Sci.">
        <title>Draft Genome of Tanacetum Coccineum: Genomic Comparison of Closely Related Tanacetum-Family Plants.</title>
        <authorList>
            <person name="Yamashiro T."/>
            <person name="Shiraishi A."/>
            <person name="Nakayama K."/>
            <person name="Satake H."/>
        </authorList>
    </citation>
    <scope>NUCLEOTIDE SEQUENCE</scope>
</reference>
<reference evidence="2" key="2">
    <citation type="submission" date="2022-01" db="EMBL/GenBank/DDBJ databases">
        <authorList>
            <person name="Yamashiro T."/>
            <person name="Shiraishi A."/>
            <person name="Satake H."/>
            <person name="Nakayama K."/>
        </authorList>
    </citation>
    <scope>NUCLEOTIDE SEQUENCE</scope>
</reference>
<comment type="caution">
    <text evidence="2">The sequence shown here is derived from an EMBL/GenBank/DDBJ whole genome shotgun (WGS) entry which is preliminary data.</text>
</comment>
<feature type="domain" description="EDR1/CTR1/ARMC3-like peptidase-like" evidence="1">
    <location>
        <begin position="1"/>
        <end position="47"/>
    </location>
</feature>
<dbReference type="GO" id="GO:0016301">
    <property type="term" value="F:kinase activity"/>
    <property type="evidence" value="ECO:0007669"/>
    <property type="project" value="UniProtKB-KW"/>
</dbReference>
<dbReference type="InterPro" id="IPR055164">
    <property type="entry name" value="EDR1/CTR1/ARMC3-like_pept-like"/>
</dbReference>
<keyword evidence="3" id="KW-1185">Reference proteome</keyword>
<name>A0ABQ4ZEF3_9ASTR</name>
<gene>
    <name evidence="2" type="ORF">Tco_0769839</name>
</gene>
<protein>
    <submittedName>
        <fullName evidence="2">Serine/threonine-protein kinase EDR1 isoform X1</fullName>
    </submittedName>
</protein>
<evidence type="ECO:0000313" key="3">
    <source>
        <dbReference type="Proteomes" id="UP001151760"/>
    </source>
</evidence>
<dbReference type="SUPFAM" id="SSF53784">
    <property type="entry name" value="Phosphofructokinase"/>
    <property type="match status" value="1"/>
</dbReference>
<keyword evidence="2" id="KW-0418">Kinase</keyword>
<dbReference type="Proteomes" id="UP001151760">
    <property type="component" value="Unassembled WGS sequence"/>
</dbReference>
<evidence type="ECO:0000259" key="1">
    <source>
        <dbReference type="Pfam" id="PF14381"/>
    </source>
</evidence>
<dbReference type="EMBL" id="BQNB010011178">
    <property type="protein sequence ID" value="GJS87203.1"/>
    <property type="molecule type" value="Genomic_DNA"/>
</dbReference>
<dbReference type="InterPro" id="IPR035966">
    <property type="entry name" value="PKF_sf"/>
</dbReference>
<proteinExistence type="predicted"/>